<sequence length="161" mass="18006">MRTKLSEQLIRSSGISLNSEDLRVGIRFGIIAIDVATTLIKRRAVVGNQRDLAVFLAELEHGVNFDIHDNMSSVAADEVRAASPQVVRKLLYLSLLSAYESRNLNSDPLGAVEEIYADFDYPASIFNLVRYMPATQGQEIGLEAIYSDWLKYLVTERLALQ</sequence>
<evidence type="ECO:0000313" key="2">
    <source>
        <dbReference type="Proteomes" id="UP000198877"/>
    </source>
</evidence>
<dbReference type="EMBL" id="FOYR01000002">
    <property type="protein sequence ID" value="SFR53912.1"/>
    <property type="molecule type" value="Genomic_DNA"/>
</dbReference>
<dbReference type="RefSeq" id="WP_091738035.1">
    <property type="nucleotide sequence ID" value="NZ_FOYR01000002.1"/>
</dbReference>
<evidence type="ECO:0000313" key="1">
    <source>
        <dbReference type="EMBL" id="SFR53912.1"/>
    </source>
</evidence>
<dbReference type="InterPro" id="IPR016630">
    <property type="entry name" value="UCP015278"/>
</dbReference>
<gene>
    <name evidence="1" type="ORF">SAMN04488591_1843</name>
</gene>
<protein>
    <submittedName>
        <fullName evidence="1">Uncharacterized protein</fullName>
    </submittedName>
</protein>
<organism evidence="1 2">
    <name type="scientific">Microbacterium azadirachtae</name>
    <dbReference type="NCBI Taxonomy" id="582680"/>
    <lineage>
        <taxon>Bacteria</taxon>
        <taxon>Bacillati</taxon>
        <taxon>Actinomycetota</taxon>
        <taxon>Actinomycetes</taxon>
        <taxon>Micrococcales</taxon>
        <taxon>Microbacteriaceae</taxon>
        <taxon>Microbacterium</taxon>
    </lineage>
</organism>
<proteinExistence type="predicted"/>
<name>A0A1I6HHE6_9MICO</name>
<accession>A0A1I6HHE6</accession>
<dbReference type="Pfam" id="PF10004">
    <property type="entry name" value="DUF2247"/>
    <property type="match status" value="1"/>
</dbReference>
<reference evidence="2" key="1">
    <citation type="submission" date="2016-10" db="EMBL/GenBank/DDBJ databases">
        <authorList>
            <person name="Varghese N."/>
            <person name="Submissions S."/>
        </authorList>
    </citation>
    <scope>NUCLEOTIDE SEQUENCE [LARGE SCALE GENOMIC DNA]</scope>
    <source>
        <strain evidence="2">CL127</strain>
    </source>
</reference>
<dbReference type="Proteomes" id="UP000198877">
    <property type="component" value="Unassembled WGS sequence"/>
</dbReference>
<dbReference type="AlphaFoldDB" id="A0A1I6HHE6"/>